<proteinExistence type="predicted"/>
<name>A0AAV1RCW3_9ROSI</name>
<comment type="caution">
    <text evidence="1">The sequence shown here is derived from an EMBL/GenBank/DDBJ whole genome shotgun (WGS) entry which is preliminary data.</text>
</comment>
<dbReference type="Proteomes" id="UP001314170">
    <property type="component" value="Unassembled WGS sequence"/>
</dbReference>
<accession>A0AAV1RCW3</accession>
<keyword evidence="2" id="KW-1185">Reference proteome</keyword>
<dbReference type="AlphaFoldDB" id="A0AAV1RCW3"/>
<sequence length="54" mass="6342">MADGAFKDDETHLMTSKIERRSNYTQLFKHIPTKLHYHMIVVRPPRAIYVEANA</sequence>
<dbReference type="EMBL" id="CAWUPB010000913">
    <property type="protein sequence ID" value="CAK7332833.1"/>
    <property type="molecule type" value="Genomic_DNA"/>
</dbReference>
<organism evidence="1 2">
    <name type="scientific">Dovyalis caffra</name>
    <dbReference type="NCBI Taxonomy" id="77055"/>
    <lineage>
        <taxon>Eukaryota</taxon>
        <taxon>Viridiplantae</taxon>
        <taxon>Streptophyta</taxon>
        <taxon>Embryophyta</taxon>
        <taxon>Tracheophyta</taxon>
        <taxon>Spermatophyta</taxon>
        <taxon>Magnoliopsida</taxon>
        <taxon>eudicotyledons</taxon>
        <taxon>Gunneridae</taxon>
        <taxon>Pentapetalae</taxon>
        <taxon>rosids</taxon>
        <taxon>fabids</taxon>
        <taxon>Malpighiales</taxon>
        <taxon>Salicaceae</taxon>
        <taxon>Flacourtieae</taxon>
        <taxon>Dovyalis</taxon>
    </lineage>
</organism>
<reference evidence="1 2" key="1">
    <citation type="submission" date="2024-01" db="EMBL/GenBank/DDBJ databases">
        <authorList>
            <person name="Waweru B."/>
        </authorList>
    </citation>
    <scope>NUCLEOTIDE SEQUENCE [LARGE SCALE GENOMIC DNA]</scope>
</reference>
<evidence type="ECO:0000313" key="2">
    <source>
        <dbReference type="Proteomes" id="UP001314170"/>
    </source>
</evidence>
<protein>
    <submittedName>
        <fullName evidence="1">Uncharacterized protein</fullName>
    </submittedName>
</protein>
<gene>
    <name evidence="1" type="ORF">DCAF_LOCUS9181</name>
</gene>
<evidence type="ECO:0000313" key="1">
    <source>
        <dbReference type="EMBL" id="CAK7332833.1"/>
    </source>
</evidence>